<evidence type="ECO:0000313" key="10">
    <source>
        <dbReference type="EMBL" id="AKJ65364.1"/>
    </source>
</evidence>
<dbReference type="GO" id="GO:0046872">
    <property type="term" value="F:metal ion binding"/>
    <property type="evidence" value="ECO:0007669"/>
    <property type="project" value="UniProtKB-KW"/>
</dbReference>
<keyword evidence="3 10" id="KW-0560">Oxidoreductase</keyword>
<dbReference type="InterPro" id="IPR045213">
    <property type="entry name" value="Malic_NAD-bd_bact_type"/>
</dbReference>
<dbReference type="AlphaFoldDB" id="A0A0G3EMN2"/>
<dbReference type="RefSeq" id="WP_052882603.1">
    <property type="nucleotide sequence ID" value="NZ_CP010904.1"/>
</dbReference>
<dbReference type="GO" id="GO:0004473">
    <property type="term" value="F:malate dehydrogenase (decarboxylating) (NADP+) activity"/>
    <property type="evidence" value="ECO:0007669"/>
    <property type="project" value="UniProtKB-EC"/>
</dbReference>
<accession>A0A0G3EMN2</accession>
<dbReference type="SUPFAM" id="SSF51735">
    <property type="entry name" value="NAD(P)-binding Rossmann-fold domains"/>
    <property type="match status" value="1"/>
</dbReference>
<dbReference type="CDD" id="cd05311">
    <property type="entry name" value="NAD_bind_2_malic_enz"/>
    <property type="match status" value="1"/>
</dbReference>
<dbReference type="PANTHER" id="PTHR43237">
    <property type="entry name" value="NADP-DEPENDENT MALIC ENZYME"/>
    <property type="match status" value="1"/>
</dbReference>
<dbReference type="Pfam" id="PF00390">
    <property type="entry name" value="malic"/>
    <property type="match status" value="1"/>
</dbReference>
<evidence type="ECO:0000256" key="5">
    <source>
        <dbReference type="PIRSR" id="PIRSR000106-2"/>
    </source>
</evidence>
<dbReference type="OrthoDB" id="9805787at2"/>
<dbReference type="KEGG" id="vbl:L21SP4_02133"/>
<dbReference type="InterPro" id="IPR046346">
    <property type="entry name" value="Aminoacid_DH-like_N_sf"/>
</dbReference>
<sequence>MKQDQNRCDSLEYHSEPRPGKLEVRSTKPCATQRDLSLAYSPHVAWPCREIEADPEAVYRYTGKANTVAVVSDGTAVLGLGRIGPHAGLPVMEGKAVLFKRFADIDALPICLSGVHRGDRTDPDRLIETVERLEPTFGGINLEDIGAPACFEVERQLKKTMPIPVFHDDQHGTAIICMAGIFNSLELTGRRIEETRFVVNGAGAAGVACIDLCISAGARRENVVLCDSKGVIYRGREEGMTPEKERLAAETDARTLADALKDADIFMGLSVADCVDRDMIRSMNDEPIVFAMANPDPEITPDAAWEAGAAVVGTGRSDYPNQVNNVLGFPGIFRGALDVRASAINEEMKRAAARALADLARAEVPGDVREELAAVYPEDAAAGMFDGDAPLGSRYVIPKPFDPRVVPAVARGVAEAAVRSGVARLPALDWDAYEREVTARLAGRG</sequence>
<evidence type="ECO:0000256" key="1">
    <source>
        <dbReference type="ARBA" id="ARBA00001936"/>
    </source>
</evidence>
<dbReference type="Proteomes" id="UP000035268">
    <property type="component" value="Chromosome"/>
</dbReference>
<proteinExistence type="predicted"/>
<dbReference type="PROSITE" id="PS00331">
    <property type="entry name" value="MALIC_ENZYMES"/>
    <property type="match status" value="1"/>
</dbReference>
<dbReference type="FunFam" id="3.40.50.720:FF:000095">
    <property type="entry name" value="NADP-dependent malic enzyme"/>
    <property type="match status" value="1"/>
</dbReference>
<reference evidence="10 11" key="2">
    <citation type="journal article" date="2016" name="ISME J.">
        <title>Characterization of the first cultured representative of Verrucomicrobia subdivision 5 indicates the proposal of a novel phylum.</title>
        <authorList>
            <person name="Spring S."/>
            <person name="Bunk B."/>
            <person name="Sproer C."/>
            <person name="Schumann P."/>
            <person name="Rohde M."/>
            <person name="Tindall B.J."/>
            <person name="Klenk H.P."/>
        </authorList>
    </citation>
    <scope>NUCLEOTIDE SEQUENCE [LARGE SCALE GENOMIC DNA]</scope>
    <source>
        <strain evidence="10 11">L21-Fru-AB</strain>
    </source>
</reference>
<dbReference type="InterPro" id="IPR051674">
    <property type="entry name" value="Malate_Decarboxylase"/>
</dbReference>
<feature type="domain" description="Malic enzyme N-terminal" evidence="9">
    <location>
        <begin position="19"/>
        <end position="158"/>
    </location>
</feature>
<dbReference type="SMART" id="SM01274">
    <property type="entry name" value="malic"/>
    <property type="match status" value="1"/>
</dbReference>
<evidence type="ECO:0000256" key="2">
    <source>
        <dbReference type="ARBA" id="ARBA00022723"/>
    </source>
</evidence>
<keyword evidence="11" id="KW-1185">Reference proteome</keyword>
<feature type="binding site" evidence="6">
    <location>
        <position position="169"/>
    </location>
    <ligand>
        <name>a divalent metal cation</name>
        <dbReference type="ChEBI" id="CHEBI:60240"/>
    </ligand>
</feature>
<dbReference type="EC" id="1.1.1.40" evidence="10"/>
<dbReference type="Gene3D" id="3.40.50.720">
    <property type="entry name" value="NAD(P)-binding Rossmann-like Domain"/>
    <property type="match status" value="1"/>
</dbReference>
<evidence type="ECO:0000259" key="8">
    <source>
        <dbReference type="SMART" id="SM00919"/>
    </source>
</evidence>
<evidence type="ECO:0000259" key="9">
    <source>
        <dbReference type="SMART" id="SM01274"/>
    </source>
</evidence>
<feature type="binding site" evidence="5">
    <location>
        <position position="324"/>
    </location>
    <ligand>
        <name>(S)-malate</name>
        <dbReference type="ChEBI" id="CHEBI:15589"/>
    </ligand>
</feature>
<gene>
    <name evidence="10" type="primary">maeB</name>
    <name evidence="10" type="ORF">L21SP4_02133</name>
</gene>
<protein>
    <submittedName>
        <fullName evidence="10">NADP-dependent malic enzyme</fullName>
        <ecNumber evidence="10">1.1.1.40</ecNumber>
    </submittedName>
</protein>
<feature type="binding site" evidence="6">
    <location>
        <position position="143"/>
    </location>
    <ligand>
        <name>a divalent metal cation</name>
        <dbReference type="ChEBI" id="CHEBI:60240"/>
    </ligand>
</feature>
<dbReference type="InterPro" id="IPR015884">
    <property type="entry name" value="Malic_enzyme_CS"/>
</dbReference>
<feature type="binding site" evidence="6">
    <location>
        <position position="144"/>
    </location>
    <ligand>
        <name>a divalent metal cation</name>
        <dbReference type="ChEBI" id="CHEBI:60240"/>
    </ligand>
</feature>
<dbReference type="InterPro" id="IPR036291">
    <property type="entry name" value="NAD(P)-bd_dom_sf"/>
</dbReference>
<evidence type="ECO:0000256" key="3">
    <source>
        <dbReference type="ARBA" id="ARBA00023002"/>
    </source>
</evidence>
<dbReference type="InterPro" id="IPR012301">
    <property type="entry name" value="Malic_N_dom"/>
</dbReference>
<dbReference type="InterPro" id="IPR037062">
    <property type="entry name" value="Malic_N_dom_sf"/>
</dbReference>
<evidence type="ECO:0000313" key="11">
    <source>
        <dbReference type="Proteomes" id="UP000035268"/>
    </source>
</evidence>
<evidence type="ECO:0000256" key="4">
    <source>
        <dbReference type="PIRSR" id="PIRSR000106-1"/>
    </source>
</evidence>
<feature type="domain" description="Malic enzyme NAD-binding" evidence="8">
    <location>
        <begin position="170"/>
        <end position="418"/>
    </location>
</feature>
<dbReference type="SMART" id="SM00919">
    <property type="entry name" value="Malic_M"/>
    <property type="match status" value="1"/>
</dbReference>
<dbReference type="PANTHER" id="PTHR43237:SF4">
    <property type="entry name" value="NADP-DEPENDENT MALIC ENZYME"/>
    <property type="match status" value="1"/>
</dbReference>
<comment type="cofactor">
    <cofactor evidence="1">
        <name>Mn(2+)</name>
        <dbReference type="ChEBI" id="CHEBI:29035"/>
    </cofactor>
</comment>
<dbReference type="EMBL" id="CP010904">
    <property type="protein sequence ID" value="AKJ65364.1"/>
    <property type="molecule type" value="Genomic_DNA"/>
</dbReference>
<feature type="binding site" evidence="5">
    <location>
        <position position="294"/>
    </location>
    <ligand>
        <name>(S)-malate</name>
        <dbReference type="ChEBI" id="CHEBI:15589"/>
    </ligand>
</feature>
<name>A0A0G3EMN2_9BACT</name>
<keyword evidence="2 6" id="KW-0479">Metal-binding</keyword>
<dbReference type="Gene3D" id="3.40.50.10380">
    <property type="entry name" value="Malic enzyme, N-terminal domain"/>
    <property type="match status" value="1"/>
</dbReference>
<dbReference type="PATRIC" id="fig|1609981.3.peg.2219"/>
<dbReference type="Pfam" id="PF03949">
    <property type="entry name" value="Malic_M"/>
    <property type="match status" value="1"/>
</dbReference>
<feature type="active site" description="Proton donor" evidence="4">
    <location>
        <position position="40"/>
    </location>
</feature>
<dbReference type="SUPFAM" id="SSF53223">
    <property type="entry name" value="Aminoacid dehydrogenase-like, N-terminal domain"/>
    <property type="match status" value="1"/>
</dbReference>
<feature type="region of interest" description="Disordered" evidence="7">
    <location>
        <begin position="1"/>
        <end position="26"/>
    </location>
</feature>
<evidence type="ECO:0000256" key="7">
    <source>
        <dbReference type="SAM" id="MobiDB-lite"/>
    </source>
</evidence>
<dbReference type="FunFam" id="3.40.50.10380:FF:000003">
    <property type="entry name" value="NADP-dependent malic enzyme"/>
    <property type="match status" value="1"/>
</dbReference>
<organism evidence="10 11">
    <name type="scientific">Kiritimatiella glycovorans</name>
    <dbReference type="NCBI Taxonomy" id="1307763"/>
    <lineage>
        <taxon>Bacteria</taxon>
        <taxon>Pseudomonadati</taxon>
        <taxon>Kiritimatiellota</taxon>
        <taxon>Kiritimatiellia</taxon>
        <taxon>Kiritimatiellales</taxon>
        <taxon>Kiritimatiellaceae</taxon>
        <taxon>Kiritimatiella</taxon>
    </lineage>
</organism>
<dbReference type="STRING" id="1307763.L21SP4_02133"/>
<reference evidence="11" key="1">
    <citation type="submission" date="2015-02" db="EMBL/GenBank/DDBJ databases">
        <title>Description and complete genome sequence of the first cultured representative of the subdivision 5 of the Verrucomicrobia phylum.</title>
        <authorList>
            <person name="Spring S."/>
            <person name="Bunk B."/>
            <person name="Sproer C."/>
            <person name="Klenk H.-P."/>
        </authorList>
    </citation>
    <scope>NUCLEOTIDE SEQUENCE [LARGE SCALE GENOMIC DNA]</scope>
    <source>
        <strain evidence="11">L21-Fru-AB</strain>
    </source>
</reference>
<evidence type="ECO:0000256" key="6">
    <source>
        <dbReference type="PIRSR" id="PIRSR000106-3"/>
    </source>
</evidence>
<dbReference type="InterPro" id="IPR012302">
    <property type="entry name" value="Malic_NAD-bd"/>
</dbReference>
<comment type="cofactor">
    <cofactor evidence="6">
        <name>Mg(2+)</name>
        <dbReference type="ChEBI" id="CHEBI:18420"/>
    </cofactor>
    <cofactor evidence="6">
        <name>Mn(2+)</name>
        <dbReference type="ChEBI" id="CHEBI:29035"/>
    </cofactor>
    <text evidence="6">Divalent metal cations. Prefers magnesium or manganese.</text>
</comment>
<feature type="active site" description="Proton acceptor" evidence="4">
    <location>
        <position position="95"/>
    </location>
</feature>
<dbReference type="GO" id="GO:0051287">
    <property type="term" value="F:NAD binding"/>
    <property type="evidence" value="ECO:0007669"/>
    <property type="project" value="InterPro"/>
</dbReference>